<gene>
    <name evidence="2" type="ORF">ACFSJ0_41455</name>
</gene>
<dbReference type="InterPro" id="IPR019734">
    <property type="entry name" value="TPR_rpt"/>
</dbReference>
<evidence type="ECO:0000313" key="2">
    <source>
        <dbReference type="EMBL" id="MFD1543568.1"/>
    </source>
</evidence>
<dbReference type="PANTHER" id="PTHR46082">
    <property type="entry name" value="ATP/GTP-BINDING PROTEIN-RELATED"/>
    <property type="match status" value="1"/>
</dbReference>
<organism evidence="2 3">
    <name type="scientific">Nonomuraea guangzhouensis</name>
    <dbReference type="NCBI Taxonomy" id="1291555"/>
    <lineage>
        <taxon>Bacteria</taxon>
        <taxon>Bacillati</taxon>
        <taxon>Actinomycetota</taxon>
        <taxon>Actinomycetes</taxon>
        <taxon>Streptosporangiales</taxon>
        <taxon>Streptosporangiaceae</taxon>
        <taxon>Nonomuraea</taxon>
    </lineage>
</organism>
<dbReference type="Pfam" id="PF00931">
    <property type="entry name" value="NB-ARC"/>
    <property type="match status" value="1"/>
</dbReference>
<dbReference type="Pfam" id="PF13374">
    <property type="entry name" value="TPR_10"/>
    <property type="match status" value="2"/>
</dbReference>
<evidence type="ECO:0000313" key="3">
    <source>
        <dbReference type="Proteomes" id="UP001597097"/>
    </source>
</evidence>
<proteinExistence type="predicted"/>
<protein>
    <submittedName>
        <fullName evidence="2">Tetratricopeptide repeat protein</fullName>
    </submittedName>
</protein>
<dbReference type="InterPro" id="IPR053137">
    <property type="entry name" value="NLR-like"/>
</dbReference>
<dbReference type="EMBL" id="JBHUCM010000039">
    <property type="protein sequence ID" value="MFD1543568.1"/>
    <property type="molecule type" value="Genomic_DNA"/>
</dbReference>
<dbReference type="RefSeq" id="WP_219538114.1">
    <property type="nucleotide sequence ID" value="NZ_JAHKRM010000044.1"/>
</dbReference>
<accession>A0ABW4GMP4</accession>
<comment type="caution">
    <text evidence="2">The sequence shown here is derived from an EMBL/GenBank/DDBJ whole genome shotgun (WGS) entry which is preliminary data.</text>
</comment>
<dbReference type="InterPro" id="IPR002182">
    <property type="entry name" value="NB-ARC"/>
</dbReference>
<dbReference type="Pfam" id="PF13424">
    <property type="entry name" value="TPR_12"/>
    <property type="match status" value="2"/>
</dbReference>
<keyword evidence="3" id="KW-1185">Reference proteome</keyword>
<name>A0ABW4GMP4_9ACTN</name>
<dbReference type="PANTHER" id="PTHR46082:SF6">
    <property type="entry name" value="AAA+ ATPASE DOMAIN-CONTAINING PROTEIN-RELATED"/>
    <property type="match status" value="1"/>
</dbReference>
<dbReference type="Proteomes" id="UP001597097">
    <property type="component" value="Unassembled WGS sequence"/>
</dbReference>
<feature type="domain" description="NB-ARC" evidence="1">
    <location>
        <begin position="146"/>
        <end position="292"/>
    </location>
</feature>
<sequence>MSRILRIVVAAAGTVAVGVAVNQILNGGTWNWWALGASAGLAITAEGMNRWLAHREAAGSGSAPSSTMQPGSRVAWSVNVAGNVSGIIVSGDNATITQTHQTVLPPPTPIAAIDAPAGLGNLPLAAGEFVGREEILAQLDSAVGGDEPVVVAAVQGLGGIGKSTLAARYAALHHDRFHPVWWITADSPAALEAGLAALITALDPRDAEGVDLEARAERATVWLATHSGWLLILDNVTRPQDIAPLLGRVRSGRVVVTSRLRQGWQRIGARVLHLDVLSEDEAVDLLTRLAQPENPDHDVWPGALDLVRELGFLPLAIDQVGAYLHQTALTPAAYLTLLRAQPEVFFDQAAEGTDSDRTITRIWRITLNQLTDSSPLPGDLLRILAWMAPEAIPRTLLDALTSPRPGTPRHRWWQRTHHGWGTRPLTDQAGLTHALGLLAAYNMITLSSKTISVHRLVQAVARTPDTSTSRSIADLHRQPDQIATARDTATELLRLALPFDLEYPDAWPTAQKLLPHVTALTDHATPITDTITINPLLYRVGNFLRGQGALQQAITYLQRSVTLSERLHGPDHPNTLASRNDLAHTYQWAGDLDRAIPLLNATLADCERVLGPDHHNTLQTRSNLANAYREVGDFDRAIPLLETTLAHQERLLGANHPDTLNSRNNLAIGYKAAGDRERATSLMAATLADSERALGTDNPHTLSFRNNLALDHLEAGDLDRAIPLLETTLVAREWLLGTNHPDTLNSRNNLARAYQEAGDLDRAIPLYEATLAASERTLGADHSFTTAVRARLTAVRPN</sequence>
<reference evidence="3" key="1">
    <citation type="journal article" date="2019" name="Int. J. Syst. Evol. Microbiol.">
        <title>The Global Catalogue of Microorganisms (GCM) 10K type strain sequencing project: providing services to taxonomists for standard genome sequencing and annotation.</title>
        <authorList>
            <consortium name="The Broad Institute Genomics Platform"/>
            <consortium name="The Broad Institute Genome Sequencing Center for Infectious Disease"/>
            <person name="Wu L."/>
            <person name="Ma J."/>
        </authorList>
    </citation>
    <scope>NUCLEOTIDE SEQUENCE [LARGE SCALE GENOMIC DNA]</scope>
    <source>
        <strain evidence="3">CGMCC 1.15399</strain>
    </source>
</reference>
<dbReference type="SMART" id="SM00028">
    <property type="entry name" value="TPR"/>
    <property type="match status" value="3"/>
</dbReference>
<evidence type="ECO:0000259" key="1">
    <source>
        <dbReference type="Pfam" id="PF00931"/>
    </source>
</evidence>